<dbReference type="AlphaFoldDB" id="A0A6C0FAL8"/>
<organism evidence="1">
    <name type="scientific">viral metagenome</name>
    <dbReference type="NCBI Taxonomy" id="1070528"/>
    <lineage>
        <taxon>unclassified sequences</taxon>
        <taxon>metagenomes</taxon>
        <taxon>organismal metagenomes</taxon>
    </lineage>
</organism>
<accession>A0A6C0FAL8</accession>
<reference evidence="1" key="1">
    <citation type="journal article" date="2020" name="Nature">
        <title>Giant virus diversity and host interactions through global metagenomics.</title>
        <authorList>
            <person name="Schulz F."/>
            <person name="Roux S."/>
            <person name="Paez-Espino D."/>
            <person name="Jungbluth S."/>
            <person name="Walsh D.A."/>
            <person name="Denef V.J."/>
            <person name="McMahon K.D."/>
            <person name="Konstantinidis K.T."/>
            <person name="Eloe-Fadrosh E.A."/>
            <person name="Kyrpides N.C."/>
            <person name="Woyke T."/>
        </authorList>
    </citation>
    <scope>NUCLEOTIDE SEQUENCE</scope>
    <source>
        <strain evidence="1">GVMAG-S-ERX556049-19</strain>
    </source>
</reference>
<proteinExistence type="predicted"/>
<sequence length="136" mass="16465">MYRIKKRTYYQKYFNKNIFVRNFENKITKGLFKDMKFNMQEDNVLASFYLRCKNMHDNHYITNIIATDEIRPYIYNIYIDNSLHVIQGLQEVKEHIVNKTNENIFCHICEMLSDGFEPIKKKESSPKFNIVDHINI</sequence>
<evidence type="ECO:0000313" key="1">
    <source>
        <dbReference type="EMBL" id="QHT38094.1"/>
    </source>
</evidence>
<protein>
    <submittedName>
        <fullName evidence="1">Uncharacterized protein</fullName>
    </submittedName>
</protein>
<name>A0A6C0FAL8_9ZZZZ</name>
<dbReference type="EMBL" id="MN738825">
    <property type="protein sequence ID" value="QHT38094.1"/>
    <property type="molecule type" value="Genomic_DNA"/>
</dbReference>